<comment type="similarity">
    <text evidence="6">Belongs to the YccS/YhfK family.</text>
</comment>
<feature type="region of interest" description="Disordered" evidence="7">
    <location>
        <begin position="698"/>
        <end position="717"/>
    </location>
</feature>
<feature type="transmembrane region" description="Helical" evidence="8">
    <location>
        <begin position="153"/>
        <end position="174"/>
    </location>
</feature>
<evidence type="ECO:0000256" key="3">
    <source>
        <dbReference type="ARBA" id="ARBA00022692"/>
    </source>
</evidence>
<feature type="transmembrane region" description="Helical" evidence="8">
    <location>
        <begin position="521"/>
        <end position="544"/>
    </location>
</feature>
<comment type="subcellular location">
    <subcellularLocation>
        <location evidence="1">Cell membrane</location>
        <topology evidence="1">Multi-pass membrane protein</topology>
    </subcellularLocation>
</comment>
<dbReference type="EMBL" id="CP029553">
    <property type="protein sequence ID" value="AWN45308.1"/>
    <property type="molecule type" value="Genomic_DNA"/>
</dbReference>
<proteinExistence type="inferred from homology"/>
<keyword evidence="2" id="KW-1003">Cell membrane</keyword>
<feature type="transmembrane region" description="Helical" evidence="8">
    <location>
        <begin position="79"/>
        <end position="96"/>
    </location>
</feature>
<protein>
    <submittedName>
        <fullName evidence="10">FUSC family protein</fullName>
    </submittedName>
</protein>
<accession>A0A2U8WID9</accession>
<dbReference type="OrthoDB" id="7491335at2"/>
<dbReference type="AlphaFoldDB" id="A0A2U8WID9"/>
<evidence type="ECO:0000256" key="6">
    <source>
        <dbReference type="ARBA" id="ARBA00043993"/>
    </source>
</evidence>
<dbReference type="Pfam" id="PF13515">
    <property type="entry name" value="FUSC_2"/>
    <property type="match status" value="1"/>
</dbReference>
<dbReference type="PANTHER" id="PTHR30509:SF9">
    <property type="entry name" value="MULTIDRUG RESISTANCE PROTEIN MDTO"/>
    <property type="match status" value="1"/>
</dbReference>
<dbReference type="RefSeq" id="WP_109957677.1">
    <property type="nucleotide sequence ID" value="NZ_CP029553.1"/>
</dbReference>
<evidence type="ECO:0000259" key="9">
    <source>
        <dbReference type="Pfam" id="PF13515"/>
    </source>
</evidence>
<feature type="transmembrane region" description="Helical" evidence="8">
    <location>
        <begin position="401"/>
        <end position="418"/>
    </location>
</feature>
<feature type="transmembrane region" description="Helical" evidence="8">
    <location>
        <begin position="489"/>
        <end position="509"/>
    </location>
</feature>
<keyword evidence="4 8" id="KW-1133">Transmembrane helix</keyword>
<keyword evidence="5 8" id="KW-0472">Membrane</keyword>
<dbReference type="GO" id="GO:0005886">
    <property type="term" value="C:plasma membrane"/>
    <property type="evidence" value="ECO:0007669"/>
    <property type="project" value="UniProtKB-SubCell"/>
</dbReference>
<evidence type="ECO:0000256" key="7">
    <source>
        <dbReference type="SAM" id="MobiDB-lite"/>
    </source>
</evidence>
<dbReference type="InterPro" id="IPR049453">
    <property type="entry name" value="Memb_transporter_dom"/>
</dbReference>
<evidence type="ECO:0000313" key="11">
    <source>
        <dbReference type="Proteomes" id="UP000245444"/>
    </source>
</evidence>
<feature type="transmembrane region" description="Helical" evidence="8">
    <location>
        <begin position="130"/>
        <end position="147"/>
    </location>
</feature>
<reference evidence="10 11" key="1">
    <citation type="submission" date="2018-05" db="EMBL/GenBank/DDBJ databases">
        <title>Complete Genome Sequence of Methylobacterium sp. 17Sr1-28.</title>
        <authorList>
            <person name="Srinivasan S."/>
        </authorList>
    </citation>
    <scope>NUCLEOTIDE SEQUENCE [LARGE SCALE GENOMIC DNA]</scope>
    <source>
        <strain evidence="10 11">17Sr1-28</strain>
    </source>
</reference>
<dbReference type="PANTHER" id="PTHR30509">
    <property type="entry name" value="P-HYDROXYBENZOIC ACID EFFLUX PUMP SUBUNIT-RELATED"/>
    <property type="match status" value="1"/>
</dbReference>
<keyword evidence="11" id="KW-1185">Reference proteome</keyword>
<feature type="transmembrane region" description="Helical" evidence="8">
    <location>
        <begin position="424"/>
        <end position="441"/>
    </location>
</feature>
<organism evidence="10 11">
    <name type="scientific">Methylobacterium terrae</name>
    <dbReference type="NCBI Taxonomy" id="2202827"/>
    <lineage>
        <taxon>Bacteria</taxon>
        <taxon>Pseudomonadati</taxon>
        <taxon>Pseudomonadota</taxon>
        <taxon>Alphaproteobacteria</taxon>
        <taxon>Hyphomicrobiales</taxon>
        <taxon>Methylobacteriaceae</taxon>
        <taxon>Methylobacterium</taxon>
    </lineage>
</organism>
<evidence type="ECO:0000256" key="2">
    <source>
        <dbReference type="ARBA" id="ARBA00022475"/>
    </source>
</evidence>
<keyword evidence="3 8" id="KW-0812">Transmembrane</keyword>
<dbReference type="KEGG" id="mtea:DK419_02360"/>
<evidence type="ECO:0000256" key="5">
    <source>
        <dbReference type="ARBA" id="ARBA00023136"/>
    </source>
</evidence>
<evidence type="ECO:0000313" key="10">
    <source>
        <dbReference type="EMBL" id="AWN45308.1"/>
    </source>
</evidence>
<name>A0A2U8WID9_9HYPH</name>
<dbReference type="Proteomes" id="UP000245444">
    <property type="component" value="Chromosome"/>
</dbReference>
<feature type="domain" description="Integral membrane bound transporter" evidence="9">
    <location>
        <begin position="412"/>
        <end position="535"/>
    </location>
</feature>
<sequence>MKSSIRRGTQREPGPDLARLPVAPDLTGINVIEGLRAAVAFASIILLESWLHWPPLLTMALAANLTCFCDIGGPIRPRLSALLAFAGLGGLVWGAFGVMEGYGLGVVLPVALAVIFCCTFARIWGVPAQTVGNVLVVVLCLALDRALSVEQGVVVAGMFWAGGLWAAFLTLVVWRLHPYRPAHAAIGGVWRGLSRLARDLRRLSADPGGADPHGADPGGADPAVWEEHARGHRRAVRDAIEAARTLVLELARSRARLSERNARALIRLEAAEQLFGVMIALSDYLERATPAQRAQAVGLLRLLPPMLKVLARAIRRDRPVDLARIERALARAKPAPDADPALRRMAERILDRVRIGAKLSGPEDLAGGGGLAGAPAPPWRETVLVPLRANLTWSSANLRHAVRASVVALPALAVTVWWPGPFTHWLTITVVLTMQPFYAATWQRALERIGGTVLGGVIGAVLAYYATSPAILAAMMVPLSVVGFAARGVSYGTFIACLTPLVVVLVELVEPGHSSWEIVGMRALFTVLGGAVAVLAGLLLWPLWEPGRVRDALRAALQTHARYAEAVVAERLGEEPTAAAEAAARAAGLASNNLEAALSRALQEPMRRGRSRIEAAMIADATLRRMAGRLAILRHEPEPRGSDAATWRAWRDWLARALAATAAGDRLPAKPEGADSAAFERIAAQVELLAGTLRRAGIGRPEAGGQRVGRQEAGRTT</sequence>
<gene>
    <name evidence="10" type="ORF">DK419_02360</name>
</gene>
<feature type="transmembrane region" description="Helical" evidence="8">
    <location>
        <begin position="102"/>
        <end position="123"/>
    </location>
</feature>
<feature type="transmembrane region" description="Helical" evidence="8">
    <location>
        <begin position="453"/>
        <end position="477"/>
    </location>
</feature>
<evidence type="ECO:0000256" key="8">
    <source>
        <dbReference type="SAM" id="Phobius"/>
    </source>
</evidence>
<evidence type="ECO:0000256" key="4">
    <source>
        <dbReference type="ARBA" id="ARBA00022989"/>
    </source>
</evidence>
<evidence type="ECO:0000256" key="1">
    <source>
        <dbReference type="ARBA" id="ARBA00004651"/>
    </source>
</evidence>